<keyword evidence="5" id="KW-0732">Signal</keyword>
<feature type="non-terminal residue" evidence="10">
    <location>
        <position position="201"/>
    </location>
</feature>
<keyword evidence="6 10" id="KW-0378">Hydrolase</keyword>
<evidence type="ECO:0000256" key="9">
    <source>
        <dbReference type="ARBA" id="ARBA00034075"/>
    </source>
</evidence>
<keyword evidence="11" id="KW-1185">Reference proteome</keyword>
<dbReference type="OrthoDB" id="424610at2759"/>
<dbReference type="InterPro" id="IPR010126">
    <property type="entry name" value="Esterase_phb"/>
</dbReference>
<evidence type="ECO:0000313" key="10">
    <source>
        <dbReference type="EMBL" id="KAH7028781.1"/>
    </source>
</evidence>
<dbReference type="InterPro" id="IPR043595">
    <property type="entry name" value="FaeB/C/D"/>
</dbReference>
<keyword evidence="4" id="KW-0858">Xylan degradation</keyword>
<evidence type="ECO:0000313" key="11">
    <source>
        <dbReference type="Proteomes" id="UP000756346"/>
    </source>
</evidence>
<dbReference type="SUPFAM" id="SSF53474">
    <property type="entry name" value="alpha/beta-Hydrolases"/>
    <property type="match status" value="1"/>
</dbReference>
<name>A0A9P9BSF1_9PEZI</name>
<evidence type="ECO:0000256" key="7">
    <source>
        <dbReference type="ARBA" id="ARBA00023277"/>
    </source>
</evidence>
<protein>
    <recommendedName>
        <fullName evidence="2">feruloyl esterase</fullName>
        <ecNumber evidence="2">3.1.1.73</ecNumber>
    </recommendedName>
</protein>
<dbReference type="GO" id="GO:0045493">
    <property type="term" value="P:xylan catabolic process"/>
    <property type="evidence" value="ECO:0007669"/>
    <property type="project" value="UniProtKB-KW"/>
</dbReference>
<evidence type="ECO:0000256" key="5">
    <source>
        <dbReference type="ARBA" id="ARBA00022729"/>
    </source>
</evidence>
<dbReference type="GO" id="GO:0030600">
    <property type="term" value="F:feruloyl esterase activity"/>
    <property type="evidence" value="ECO:0007669"/>
    <property type="project" value="UniProtKB-EC"/>
</dbReference>
<dbReference type="PANTHER" id="PTHR38050">
    <property type="match status" value="1"/>
</dbReference>
<organism evidence="10 11">
    <name type="scientific">Microdochium trichocladiopsis</name>
    <dbReference type="NCBI Taxonomy" id="1682393"/>
    <lineage>
        <taxon>Eukaryota</taxon>
        <taxon>Fungi</taxon>
        <taxon>Dikarya</taxon>
        <taxon>Ascomycota</taxon>
        <taxon>Pezizomycotina</taxon>
        <taxon>Sordariomycetes</taxon>
        <taxon>Xylariomycetidae</taxon>
        <taxon>Xylariales</taxon>
        <taxon>Microdochiaceae</taxon>
        <taxon>Microdochium</taxon>
    </lineage>
</organism>
<evidence type="ECO:0000256" key="2">
    <source>
        <dbReference type="ARBA" id="ARBA00013091"/>
    </source>
</evidence>
<dbReference type="AlphaFoldDB" id="A0A9P9BSF1"/>
<comment type="caution">
    <text evidence="10">The sequence shown here is derived from an EMBL/GenBank/DDBJ whole genome shotgun (WGS) entry which is preliminary data.</text>
</comment>
<dbReference type="Pfam" id="PF10503">
    <property type="entry name" value="Esterase_PHB"/>
    <property type="match status" value="1"/>
</dbReference>
<proteinExistence type="predicted"/>
<dbReference type="Gene3D" id="3.40.50.1820">
    <property type="entry name" value="alpha/beta hydrolase"/>
    <property type="match status" value="1"/>
</dbReference>
<evidence type="ECO:0000256" key="6">
    <source>
        <dbReference type="ARBA" id="ARBA00022801"/>
    </source>
</evidence>
<keyword evidence="7" id="KW-0119">Carbohydrate metabolism</keyword>
<keyword evidence="3" id="KW-0964">Secreted</keyword>
<dbReference type="PANTHER" id="PTHR38050:SF2">
    <property type="entry name" value="FERULOYL ESTERASE C-RELATED"/>
    <property type="match status" value="1"/>
</dbReference>
<dbReference type="EC" id="3.1.1.73" evidence="2"/>
<evidence type="ECO:0000256" key="8">
    <source>
        <dbReference type="ARBA" id="ARBA00023326"/>
    </source>
</evidence>
<evidence type="ECO:0000256" key="1">
    <source>
        <dbReference type="ARBA" id="ARBA00004613"/>
    </source>
</evidence>
<keyword evidence="8" id="KW-0624">Polysaccharide degradation</keyword>
<dbReference type="Proteomes" id="UP000756346">
    <property type="component" value="Unassembled WGS sequence"/>
</dbReference>
<comment type="catalytic activity">
    <reaction evidence="9">
        <text>feruloyl-polysaccharide + H2O = ferulate + polysaccharide.</text>
        <dbReference type="EC" id="3.1.1.73"/>
    </reaction>
</comment>
<dbReference type="GeneID" id="70178463"/>
<dbReference type="EMBL" id="JAGTJQ010000006">
    <property type="protein sequence ID" value="KAH7028781.1"/>
    <property type="molecule type" value="Genomic_DNA"/>
</dbReference>
<reference evidence="10" key="1">
    <citation type="journal article" date="2021" name="Nat. Commun.">
        <title>Genetic determinants of endophytism in the Arabidopsis root mycobiome.</title>
        <authorList>
            <person name="Mesny F."/>
            <person name="Miyauchi S."/>
            <person name="Thiergart T."/>
            <person name="Pickel B."/>
            <person name="Atanasova L."/>
            <person name="Karlsson M."/>
            <person name="Huettel B."/>
            <person name="Barry K.W."/>
            <person name="Haridas S."/>
            <person name="Chen C."/>
            <person name="Bauer D."/>
            <person name="Andreopoulos W."/>
            <person name="Pangilinan J."/>
            <person name="LaButti K."/>
            <person name="Riley R."/>
            <person name="Lipzen A."/>
            <person name="Clum A."/>
            <person name="Drula E."/>
            <person name="Henrissat B."/>
            <person name="Kohler A."/>
            <person name="Grigoriev I.V."/>
            <person name="Martin F.M."/>
            <person name="Hacquard S."/>
        </authorList>
    </citation>
    <scope>NUCLEOTIDE SEQUENCE</scope>
    <source>
        <strain evidence="10">MPI-CAGE-CH-0230</strain>
    </source>
</reference>
<dbReference type="InterPro" id="IPR029058">
    <property type="entry name" value="AB_hydrolase_fold"/>
</dbReference>
<feature type="non-terminal residue" evidence="10">
    <location>
        <position position="1"/>
    </location>
</feature>
<evidence type="ECO:0000256" key="4">
    <source>
        <dbReference type="ARBA" id="ARBA00022651"/>
    </source>
</evidence>
<comment type="subcellular location">
    <subcellularLocation>
        <location evidence="1">Secreted</location>
    </subcellularLocation>
</comment>
<gene>
    <name evidence="10" type="ORF">B0I36DRAFT_211558</name>
</gene>
<sequence>RKYGIWLPPSYDPTVPNPVILAFHGGGGNSTMQEPVSELHRPEFNRRGYIAVYPESTEEYAGRMWEVSPAIALRGVDDMGYVAALLEHIKQELCVDETRIYATGMSQGGGMANMLACHPVLSTQIAAFAAVSGSYFYNGDPHCHPRDDILPCKPGRKGIPIMAFHGAGDETIRYGGGLAEKHYACTPALDYWAAEWARRNG</sequence>
<dbReference type="RefSeq" id="XP_046011069.1">
    <property type="nucleotide sequence ID" value="XM_046148917.1"/>
</dbReference>
<evidence type="ECO:0000256" key="3">
    <source>
        <dbReference type="ARBA" id="ARBA00022525"/>
    </source>
</evidence>
<dbReference type="GO" id="GO:0005576">
    <property type="term" value="C:extracellular region"/>
    <property type="evidence" value="ECO:0007669"/>
    <property type="project" value="UniProtKB-SubCell"/>
</dbReference>
<accession>A0A9P9BSF1</accession>